<dbReference type="RefSeq" id="WP_252085424.1">
    <property type="nucleotide sequence ID" value="NZ_CP092418.1"/>
</dbReference>
<evidence type="ECO:0000313" key="1">
    <source>
        <dbReference type="EMBL" id="USD23073.1"/>
    </source>
</evidence>
<reference evidence="1" key="1">
    <citation type="submission" date="2022-02" db="EMBL/GenBank/DDBJ databases">
        <title>Coral-associated bacteria.</title>
        <authorList>
            <person name="Tang K."/>
            <person name="Wang X."/>
        </authorList>
    </citation>
    <scope>NUCLEOTIDE SEQUENCE</scope>
    <source>
        <strain evidence="1">SCSIO 43006</strain>
    </source>
</reference>
<evidence type="ECO:0000313" key="2">
    <source>
        <dbReference type="Proteomes" id="UP001055658"/>
    </source>
</evidence>
<keyword evidence="2" id="KW-1185">Reference proteome</keyword>
<sequence>MESFDEWQPPFKAPSLFELEELNITAERYTGFAHCHIKCGGTLLDGKEVRDTVRAIFCFIKLEES</sequence>
<name>A0ABY4VFJ6_9GAMM</name>
<gene>
    <name evidence="1" type="ORF">MJO52_08050</name>
</gene>
<dbReference type="EMBL" id="CP092418">
    <property type="protein sequence ID" value="USD23073.1"/>
    <property type="molecule type" value="Genomic_DNA"/>
</dbReference>
<organism evidence="1 2">
    <name type="scientific">Microbulbifer variabilis</name>
    <dbReference type="NCBI Taxonomy" id="266805"/>
    <lineage>
        <taxon>Bacteria</taxon>
        <taxon>Pseudomonadati</taxon>
        <taxon>Pseudomonadota</taxon>
        <taxon>Gammaproteobacteria</taxon>
        <taxon>Cellvibrionales</taxon>
        <taxon>Microbulbiferaceae</taxon>
        <taxon>Microbulbifer</taxon>
    </lineage>
</organism>
<dbReference type="Proteomes" id="UP001055658">
    <property type="component" value="Chromosome"/>
</dbReference>
<proteinExistence type="predicted"/>
<protein>
    <submittedName>
        <fullName evidence="1">Uncharacterized protein</fullName>
    </submittedName>
</protein>
<accession>A0ABY4VFJ6</accession>